<feature type="domain" description="PiggyBac transposable element-derived protein" evidence="2">
    <location>
        <begin position="120"/>
        <end position="405"/>
    </location>
</feature>
<protein>
    <recommendedName>
        <fullName evidence="2">PiggyBac transposable element-derived protein domain-containing protein</fullName>
    </recommendedName>
</protein>
<gene>
    <name evidence="3" type="ORF">HPB51_003866</name>
</gene>
<dbReference type="Proteomes" id="UP000821866">
    <property type="component" value="Chromosome 11"/>
</dbReference>
<organism evidence="3 4">
    <name type="scientific">Rhipicephalus microplus</name>
    <name type="common">Cattle tick</name>
    <name type="synonym">Boophilus microplus</name>
    <dbReference type="NCBI Taxonomy" id="6941"/>
    <lineage>
        <taxon>Eukaryota</taxon>
        <taxon>Metazoa</taxon>
        <taxon>Ecdysozoa</taxon>
        <taxon>Arthropoda</taxon>
        <taxon>Chelicerata</taxon>
        <taxon>Arachnida</taxon>
        <taxon>Acari</taxon>
        <taxon>Parasitiformes</taxon>
        <taxon>Ixodida</taxon>
        <taxon>Ixodoidea</taxon>
        <taxon>Ixodidae</taxon>
        <taxon>Rhipicephalinae</taxon>
        <taxon>Rhipicephalus</taxon>
        <taxon>Boophilus</taxon>
    </lineage>
</organism>
<dbReference type="InterPro" id="IPR029526">
    <property type="entry name" value="PGBD"/>
</dbReference>
<sequence>MMVMCDFLSPGLEDHASKRQKVDDATAEEILMRISNGDISDGDFSDDELEAENEENIPANGQVTASTTTAALPARPDATVSSNAPAASTKAEFKWVKKDFAPSDVDCHYNPEVASTCQQPLVYFSKYFTEQIFEDLAEFTNRYVLQRDGAVLATTKEEIKIFFGMLMLMGVLKYPRVRMYWQTATRIPAIADSMGVKRFFKIRGALHISDANEERDPNSQDKFWKVRPLLEAVRSRCLQLVPLEQNSIDEQMVPFTGRIAAKQFVKGKPNPEGVKVFVRCSFDGLAHDFEFYQGKGTGVSKEHAHLGLGGSVVMRLVESLPKAQNIKCYMDNYFTSVKLFLELKKIGILASGTIRGNRLAGCVMKTDKEMKKEGRGSYDERVSQNDEVVLVRWQDNGTVNMASTHLGVGNIGTAQMLHAEVLAIPRRREYEFVNATPNLMRHSKVSAHRGSSNGKRSSKFGSIEYRGAGRIHTDRSRNPHICLSRPERPNSTEPFEDPRTIDVKPQELLAFEGTRQVSRDTGAAPRISLDRSDSDRPSITG</sequence>
<feature type="compositionally biased region" description="Basic and acidic residues" evidence="1">
    <location>
        <begin position="528"/>
        <end position="541"/>
    </location>
</feature>
<accession>A0A9J6EKL8</accession>
<keyword evidence="4" id="KW-1185">Reference proteome</keyword>
<dbReference type="VEuPathDB" id="VectorBase:LOC119176658"/>
<name>A0A9J6EKL8_RHIMP</name>
<evidence type="ECO:0000313" key="4">
    <source>
        <dbReference type="Proteomes" id="UP000821866"/>
    </source>
</evidence>
<dbReference type="AlphaFoldDB" id="A0A9J6EKL8"/>
<dbReference type="EMBL" id="JABSTU010000003">
    <property type="protein sequence ID" value="KAH8035025.1"/>
    <property type="molecule type" value="Genomic_DNA"/>
</dbReference>
<evidence type="ECO:0000256" key="1">
    <source>
        <dbReference type="SAM" id="MobiDB-lite"/>
    </source>
</evidence>
<evidence type="ECO:0000313" key="3">
    <source>
        <dbReference type="EMBL" id="KAH8035025.1"/>
    </source>
</evidence>
<dbReference type="Pfam" id="PF13843">
    <property type="entry name" value="DDE_Tnp_1_7"/>
    <property type="match status" value="1"/>
</dbReference>
<comment type="caution">
    <text evidence="3">The sequence shown here is derived from an EMBL/GenBank/DDBJ whole genome shotgun (WGS) entry which is preliminary data.</text>
</comment>
<evidence type="ECO:0000259" key="2">
    <source>
        <dbReference type="Pfam" id="PF13843"/>
    </source>
</evidence>
<reference evidence="3" key="1">
    <citation type="journal article" date="2020" name="Cell">
        <title>Large-Scale Comparative Analyses of Tick Genomes Elucidate Their Genetic Diversity and Vector Capacities.</title>
        <authorList>
            <consortium name="Tick Genome and Microbiome Consortium (TIGMIC)"/>
            <person name="Jia N."/>
            <person name="Wang J."/>
            <person name="Shi W."/>
            <person name="Du L."/>
            <person name="Sun Y."/>
            <person name="Zhan W."/>
            <person name="Jiang J.F."/>
            <person name="Wang Q."/>
            <person name="Zhang B."/>
            <person name="Ji P."/>
            <person name="Bell-Sakyi L."/>
            <person name="Cui X.M."/>
            <person name="Yuan T.T."/>
            <person name="Jiang B.G."/>
            <person name="Yang W.F."/>
            <person name="Lam T.T."/>
            <person name="Chang Q.C."/>
            <person name="Ding S.J."/>
            <person name="Wang X.J."/>
            <person name="Zhu J.G."/>
            <person name="Ruan X.D."/>
            <person name="Zhao L."/>
            <person name="Wei J.T."/>
            <person name="Ye R.Z."/>
            <person name="Que T.C."/>
            <person name="Du C.H."/>
            <person name="Zhou Y.H."/>
            <person name="Cheng J.X."/>
            <person name="Dai P.F."/>
            <person name="Guo W.B."/>
            <person name="Han X.H."/>
            <person name="Huang E.J."/>
            <person name="Li L.F."/>
            <person name="Wei W."/>
            <person name="Gao Y.C."/>
            <person name="Liu J.Z."/>
            <person name="Shao H.Z."/>
            <person name="Wang X."/>
            <person name="Wang C.C."/>
            <person name="Yang T.C."/>
            <person name="Huo Q.B."/>
            <person name="Li W."/>
            <person name="Chen H.Y."/>
            <person name="Chen S.E."/>
            <person name="Zhou L.G."/>
            <person name="Ni X.B."/>
            <person name="Tian J.H."/>
            <person name="Sheng Y."/>
            <person name="Liu T."/>
            <person name="Pan Y.S."/>
            <person name="Xia L.Y."/>
            <person name="Li J."/>
            <person name="Zhao F."/>
            <person name="Cao W.C."/>
        </authorList>
    </citation>
    <scope>NUCLEOTIDE SEQUENCE</scope>
    <source>
        <strain evidence="3">Rmic-2018</strain>
    </source>
</reference>
<dbReference type="PANTHER" id="PTHR47272">
    <property type="entry name" value="DDE_TNP_1_7 DOMAIN-CONTAINING PROTEIN"/>
    <property type="match status" value="1"/>
</dbReference>
<feature type="compositionally biased region" description="Basic and acidic residues" evidence="1">
    <location>
        <begin position="485"/>
        <end position="505"/>
    </location>
</feature>
<dbReference type="PANTHER" id="PTHR47272:SF2">
    <property type="entry name" value="PIGGYBAC TRANSPOSABLE ELEMENT-DERIVED PROTEIN 3-LIKE"/>
    <property type="match status" value="1"/>
</dbReference>
<reference evidence="3" key="2">
    <citation type="submission" date="2021-09" db="EMBL/GenBank/DDBJ databases">
        <authorList>
            <person name="Jia N."/>
            <person name="Wang J."/>
            <person name="Shi W."/>
            <person name="Du L."/>
            <person name="Sun Y."/>
            <person name="Zhan W."/>
            <person name="Jiang J."/>
            <person name="Wang Q."/>
            <person name="Zhang B."/>
            <person name="Ji P."/>
            <person name="Sakyi L.B."/>
            <person name="Cui X."/>
            <person name="Yuan T."/>
            <person name="Jiang B."/>
            <person name="Yang W."/>
            <person name="Lam T.T.-Y."/>
            <person name="Chang Q."/>
            <person name="Ding S."/>
            <person name="Wang X."/>
            <person name="Zhu J."/>
            <person name="Ruan X."/>
            <person name="Zhao L."/>
            <person name="Wei J."/>
            <person name="Que T."/>
            <person name="Du C."/>
            <person name="Cheng J."/>
            <person name="Dai P."/>
            <person name="Han X."/>
            <person name="Huang E."/>
            <person name="Gao Y."/>
            <person name="Liu J."/>
            <person name="Shao H."/>
            <person name="Ye R."/>
            <person name="Li L."/>
            <person name="Wei W."/>
            <person name="Wang X."/>
            <person name="Wang C."/>
            <person name="Huo Q."/>
            <person name="Li W."/>
            <person name="Guo W."/>
            <person name="Chen H."/>
            <person name="Chen S."/>
            <person name="Zhou L."/>
            <person name="Zhou L."/>
            <person name="Ni X."/>
            <person name="Tian J."/>
            <person name="Zhou Y."/>
            <person name="Sheng Y."/>
            <person name="Liu T."/>
            <person name="Pan Y."/>
            <person name="Xia L."/>
            <person name="Li J."/>
            <person name="Zhao F."/>
            <person name="Cao W."/>
        </authorList>
    </citation>
    <scope>NUCLEOTIDE SEQUENCE</scope>
    <source>
        <strain evidence="3">Rmic-2018</strain>
        <tissue evidence="3">Larvae</tissue>
    </source>
</reference>
<proteinExistence type="predicted"/>
<feature type="region of interest" description="Disordered" evidence="1">
    <location>
        <begin position="443"/>
        <end position="541"/>
    </location>
</feature>